<dbReference type="Pfam" id="PF06585">
    <property type="entry name" value="JHBP"/>
    <property type="match status" value="1"/>
</dbReference>
<dbReference type="PANTHER" id="PTHR11008">
    <property type="entry name" value="PROTEIN TAKEOUT-LIKE PROTEIN"/>
    <property type="match status" value="1"/>
</dbReference>
<evidence type="ECO:0000256" key="1">
    <source>
        <dbReference type="SAM" id="SignalP"/>
    </source>
</evidence>
<evidence type="ECO:0000313" key="2">
    <source>
        <dbReference type="EMBL" id="CAK1585561.1"/>
    </source>
</evidence>
<dbReference type="PANTHER" id="PTHR11008:SF41">
    <property type="entry name" value="RE70318P"/>
    <property type="match status" value="1"/>
</dbReference>
<name>A0AAV1KR85_9NEOP</name>
<comment type="caution">
    <text evidence="2">The sequence shown here is derived from an EMBL/GenBank/DDBJ whole genome shotgun (WGS) entry which is preliminary data.</text>
</comment>
<proteinExistence type="predicted"/>
<organism evidence="2 3">
    <name type="scientific">Parnassius mnemosyne</name>
    <name type="common">clouded apollo</name>
    <dbReference type="NCBI Taxonomy" id="213953"/>
    <lineage>
        <taxon>Eukaryota</taxon>
        <taxon>Metazoa</taxon>
        <taxon>Ecdysozoa</taxon>
        <taxon>Arthropoda</taxon>
        <taxon>Hexapoda</taxon>
        <taxon>Insecta</taxon>
        <taxon>Pterygota</taxon>
        <taxon>Neoptera</taxon>
        <taxon>Endopterygota</taxon>
        <taxon>Lepidoptera</taxon>
        <taxon>Glossata</taxon>
        <taxon>Ditrysia</taxon>
        <taxon>Papilionoidea</taxon>
        <taxon>Papilionidae</taxon>
        <taxon>Parnassiinae</taxon>
        <taxon>Parnassini</taxon>
        <taxon>Parnassius</taxon>
        <taxon>Driopa</taxon>
    </lineage>
</organism>
<dbReference type="Proteomes" id="UP001314205">
    <property type="component" value="Unassembled WGS sequence"/>
</dbReference>
<dbReference type="EMBL" id="CAVLGL010000079">
    <property type="protein sequence ID" value="CAK1585561.1"/>
    <property type="molecule type" value="Genomic_DNA"/>
</dbReference>
<sequence>MRDKSIIVTTLLVVFCTSVIESVPFIKKCKSDDDKCIKESAKAAIPVFATGLPEYGVKSLDPVTFDKMDASSNGLMLVLTDVKVTGLKNCIAKKIKRDKPNSKIFIKLLCSADLDGQYEMKGHLLILSLEGNGAVHVKLRQIEIDVDIDLEDQNNKWKIKRWQHSFNLKGESEVVFENLFSGNKDLASAAQEIIAKSGNDIIYEVGTPVIKAVVGQVVKTVNSFFHAVSADELSLD</sequence>
<dbReference type="SMART" id="SM00700">
    <property type="entry name" value="JHBP"/>
    <property type="match status" value="1"/>
</dbReference>
<feature type="signal peptide" evidence="1">
    <location>
        <begin position="1"/>
        <end position="22"/>
    </location>
</feature>
<dbReference type="AlphaFoldDB" id="A0AAV1KR85"/>
<keyword evidence="3" id="KW-1185">Reference proteome</keyword>
<dbReference type="GO" id="GO:0005615">
    <property type="term" value="C:extracellular space"/>
    <property type="evidence" value="ECO:0007669"/>
    <property type="project" value="TreeGrafter"/>
</dbReference>
<feature type="chain" id="PRO_5043449383" evidence="1">
    <location>
        <begin position="23"/>
        <end position="236"/>
    </location>
</feature>
<dbReference type="InterPro" id="IPR010562">
    <property type="entry name" value="Haemolymph_juvenile_hormone-bd"/>
</dbReference>
<dbReference type="Gene3D" id="3.15.10.30">
    <property type="entry name" value="Haemolymph juvenile hormone binding protein"/>
    <property type="match status" value="1"/>
</dbReference>
<dbReference type="InterPro" id="IPR038606">
    <property type="entry name" value="To_sf"/>
</dbReference>
<evidence type="ECO:0000313" key="3">
    <source>
        <dbReference type="Proteomes" id="UP001314205"/>
    </source>
</evidence>
<protein>
    <submittedName>
        <fullName evidence="2">Uncharacterized protein</fullName>
    </submittedName>
</protein>
<keyword evidence="1" id="KW-0732">Signal</keyword>
<accession>A0AAV1KR85</accession>
<gene>
    <name evidence="2" type="ORF">PARMNEM_LOCUS6625</name>
</gene>
<reference evidence="2 3" key="1">
    <citation type="submission" date="2023-11" db="EMBL/GenBank/DDBJ databases">
        <authorList>
            <person name="Hedman E."/>
            <person name="Englund M."/>
            <person name="Stromberg M."/>
            <person name="Nyberg Akerstrom W."/>
            <person name="Nylinder S."/>
            <person name="Jareborg N."/>
            <person name="Kallberg Y."/>
            <person name="Kronander E."/>
        </authorList>
    </citation>
    <scope>NUCLEOTIDE SEQUENCE [LARGE SCALE GENOMIC DNA]</scope>
</reference>